<dbReference type="Pfam" id="PF14534">
    <property type="entry name" value="DUF4440"/>
    <property type="match status" value="1"/>
</dbReference>
<sequence>MHALAQGAAAAAIVVPPTGPALTAEIRTRDAAFFAAFFERCDRQVVAAYLTPDFEMYHDKGGKLAGGAAVFLDDYMKSCTEAAKPDGWRHQRELVLSSLRVEAVPGFGAIEEGDHDFYEGKGDRPKRKVGTAHFVQLWQRAPDGWRLARVFSYSHRKTP</sequence>
<name>A0ABS7BLD9_9SPHN</name>
<keyword evidence="3" id="KW-1185">Reference proteome</keyword>
<dbReference type="InterPro" id="IPR027843">
    <property type="entry name" value="DUF4440"/>
</dbReference>
<evidence type="ECO:0000259" key="1">
    <source>
        <dbReference type="Pfam" id="PF14534"/>
    </source>
</evidence>
<dbReference type="EMBL" id="JAHXZN010000001">
    <property type="protein sequence ID" value="MBW6530426.1"/>
    <property type="molecule type" value="Genomic_DNA"/>
</dbReference>
<dbReference type="SUPFAM" id="SSF54427">
    <property type="entry name" value="NTF2-like"/>
    <property type="match status" value="1"/>
</dbReference>
<protein>
    <submittedName>
        <fullName evidence="2">Nuclear transport factor 2 family protein</fullName>
    </submittedName>
</protein>
<dbReference type="InterPro" id="IPR032710">
    <property type="entry name" value="NTF2-like_dom_sf"/>
</dbReference>
<organism evidence="2 3">
    <name type="scientific">Sphingomonas citri</name>
    <dbReference type="NCBI Taxonomy" id="2862499"/>
    <lineage>
        <taxon>Bacteria</taxon>
        <taxon>Pseudomonadati</taxon>
        <taxon>Pseudomonadota</taxon>
        <taxon>Alphaproteobacteria</taxon>
        <taxon>Sphingomonadales</taxon>
        <taxon>Sphingomonadaceae</taxon>
        <taxon>Sphingomonas</taxon>
    </lineage>
</organism>
<reference evidence="2 3" key="1">
    <citation type="submission" date="2021-07" db="EMBL/GenBank/DDBJ databases">
        <title>Sphingomonas sp.</title>
        <authorList>
            <person name="Feng G."/>
            <person name="Li J."/>
            <person name="Pan M."/>
        </authorList>
    </citation>
    <scope>NUCLEOTIDE SEQUENCE [LARGE SCALE GENOMIC DNA]</scope>
    <source>
        <strain evidence="2 3">RRHST34</strain>
    </source>
</reference>
<comment type="caution">
    <text evidence="2">The sequence shown here is derived from an EMBL/GenBank/DDBJ whole genome shotgun (WGS) entry which is preliminary data.</text>
</comment>
<feature type="domain" description="DUF4440" evidence="1">
    <location>
        <begin position="26"/>
        <end position="147"/>
    </location>
</feature>
<proteinExistence type="predicted"/>
<dbReference type="Proteomes" id="UP000759103">
    <property type="component" value="Unassembled WGS sequence"/>
</dbReference>
<accession>A0ABS7BLD9</accession>
<dbReference type="Gene3D" id="3.10.450.50">
    <property type="match status" value="1"/>
</dbReference>
<evidence type="ECO:0000313" key="2">
    <source>
        <dbReference type="EMBL" id="MBW6530426.1"/>
    </source>
</evidence>
<gene>
    <name evidence="2" type="ORF">KZ820_06735</name>
</gene>
<evidence type="ECO:0000313" key="3">
    <source>
        <dbReference type="Proteomes" id="UP000759103"/>
    </source>
</evidence>